<dbReference type="InterPro" id="IPR010255">
    <property type="entry name" value="Haem_peroxidase_sf"/>
</dbReference>
<dbReference type="GO" id="GO:0020037">
    <property type="term" value="F:heme binding"/>
    <property type="evidence" value="ECO:0007669"/>
    <property type="project" value="InterPro"/>
</dbReference>
<feature type="region of interest" description="Disordered" evidence="6">
    <location>
        <begin position="1"/>
        <end position="39"/>
    </location>
</feature>
<evidence type="ECO:0000256" key="3">
    <source>
        <dbReference type="ARBA" id="ARBA00023002"/>
    </source>
</evidence>
<name>A0A5N6TG31_ASPAV</name>
<dbReference type="GO" id="GO:0051213">
    <property type="term" value="F:dioxygenase activity"/>
    <property type="evidence" value="ECO:0007669"/>
    <property type="project" value="UniProtKB-KW"/>
</dbReference>
<feature type="non-terminal residue" evidence="7">
    <location>
        <position position="995"/>
    </location>
</feature>
<reference evidence="7 8" key="1">
    <citation type="submission" date="2019-04" db="EMBL/GenBank/DDBJ databases">
        <title>Friends and foes A comparative genomics study of 23 Aspergillus species from section Flavi.</title>
        <authorList>
            <consortium name="DOE Joint Genome Institute"/>
            <person name="Kjaerbolling I."/>
            <person name="Vesth T."/>
            <person name="Frisvad J.C."/>
            <person name="Nybo J.L."/>
            <person name="Theobald S."/>
            <person name="Kildgaard S."/>
            <person name="Isbrandt T."/>
            <person name="Kuo A."/>
            <person name="Sato A."/>
            <person name="Lyhne E.K."/>
            <person name="Kogle M.E."/>
            <person name="Wiebenga A."/>
            <person name="Kun R.S."/>
            <person name="Lubbers R.J."/>
            <person name="Makela M.R."/>
            <person name="Barry K."/>
            <person name="Chovatia M."/>
            <person name="Clum A."/>
            <person name="Daum C."/>
            <person name="Haridas S."/>
            <person name="He G."/>
            <person name="LaButti K."/>
            <person name="Lipzen A."/>
            <person name="Mondo S."/>
            <person name="Riley R."/>
            <person name="Salamov A."/>
            <person name="Simmons B.A."/>
            <person name="Magnuson J.K."/>
            <person name="Henrissat B."/>
            <person name="Mortensen U.H."/>
            <person name="Larsen T.O."/>
            <person name="Devries R.P."/>
            <person name="Grigoriev I.V."/>
            <person name="Machida M."/>
            <person name="Baker S.E."/>
            <person name="Andersen M.R."/>
        </authorList>
    </citation>
    <scope>NUCLEOTIDE SEQUENCE [LARGE SCALE GENOMIC DNA]</scope>
    <source>
        <strain evidence="7 8">IBT 18842</strain>
    </source>
</reference>
<dbReference type="GO" id="GO:0004601">
    <property type="term" value="F:peroxidase activity"/>
    <property type="evidence" value="ECO:0007669"/>
    <property type="project" value="UniProtKB-KW"/>
</dbReference>
<dbReference type="CDD" id="cd09817">
    <property type="entry name" value="linoleate_diol_synthase_like"/>
    <property type="match status" value="1"/>
</dbReference>
<dbReference type="InterPro" id="IPR036396">
    <property type="entry name" value="Cyt_P450_sf"/>
</dbReference>
<keyword evidence="4 5" id="KW-0408">Iron</keyword>
<keyword evidence="2" id="KW-0223">Dioxygenase</keyword>
<dbReference type="CDD" id="cd20612">
    <property type="entry name" value="CYP_LDS-like_C"/>
    <property type="match status" value="1"/>
</dbReference>
<sequence>MKAAPEAESSSSRARTNYGSEMQQDLHEKPSMHEPSAEHGGILDSVKQFVKLYHASRRPLPTETGDGSYIENDSHASIWDDLRSVGIKDANTVKDIVESQVSRLPVDDKTMLMERTIQLVAKLPSDSRVRDKLTHIFLTQLWDSLPHPPLSFVGDKYQYRAADGSNNNPTLPWLGAANTEYARSIEPASIRPARMPDPGLVFDSIFARNTFTPHPNKVSSIFFTWASLIIHDIFQTGHPNQEINKTSSYLDLSILYGDNQEDQDMMRTFEDGKIKPDSFSEERLQALPAACGVILVMLNRFHNYVVEQLAEINENGRFTKPDANISDPVKSREAWEKYDNDLFQTGRLVTCGLYMNITLYDYLRTIVNLNRTNSTWCLDPRATMENDKTPMGLGNQCSVEFNLAYRWHSTISQMDEKWSEEAYRKFVGKPGEEASLEDLKAGMRTFAGKMDKDPSKRTFADLERQADGTFRDEDLVGILTKAIEAVSGSFGARNVPKVLRSVEIMGMEQARKWNVGSLNEFRRFFDLQPYQTFEEINSDPEVADQLRHLYEHPDYVELYPGIVAEEPKDPMVPGVGIAPGYTVSRAVLSDAVALVRGDRFYTRDYNARNLTNWGYTESMYDMDTNQGCVFYKLALRAFPQWFKGDSIYVHYPMTVPSENQEIMRDLGREQDYSWDPPAYTPARTEIFDYANVRRILEDGSNFRVTWGEATAYVFGRQGWDFMLSGDSSLHSKQRETMAISLYRDQWHHDVKQFYTEITHQLLAEKSCRLGNVNQVDISRDVGNLAHVHFASNIFSLPLKSHQHPHGIFTEHQMYMIMAAIFTAIFFDVDPAKSLPLRHKAREAAEGLGKIVESNVRTISSWGFVSSLIDGVRTNKNSLSEYGVHMVRRLLDSGLDASEVTWSQILPTAIAMAPNQAQVFTQIIDYYLSDEGKQHLPAIHRLAQEDTPETDEKLLHYCMEGIRLNGIFGSYRESRTNLTVEDKNKTVQIEPGDIVF</sequence>
<protein>
    <submittedName>
        <fullName evidence="7">Heme peroxidase</fullName>
    </submittedName>
</protein>
<keyword evidence="7" id="KW-0575">Peroxidase</keyword>
<dbReference type="PANTHER" id="PTHR11903">
    <property type="entry name" value="PROSTAGLANDIN G/H SYNTHASE"/>
    <property type="match status" value="1"/>
</dbReference>
<proteinExistence type="predicted"/>
<evidence type="ECO:0000313" key="8">
    <source>
        <dbReference type="Proteomes" id="UP000325780"/>
    </source>
</evidence>
<dbReference type="GO" id="GO:0004497">
    <property type="term" value="F:monooxygenase activity"/>
    <property type="evidence" value="ECO:0007669"/>
    <property type="project" value="InterPro"/>
</dbReference>
<evidence type="ECO:0000313" key="7">
    <source>
        <dbReference type="EMBL" id="KAE8145267.1"/>
    </source>
</evidence>
<gene>
    <name evidence="7" type="ORF">BDV25DRAFT_144807</name>
</gene>
<dbReference type="Gene3D" id="1.10.640.10">
    <property type="entry name" value="Haem peroxidase domain superfamily, animal type"/>
    <property type="match status" value="1"/>
</dbReference>
<dbReference type="GO" id="GO:0005506">
    <property type="term" value="F:iron ion binding"/>
    <property type="evidence" value="ECO:0007669"/>
    <property type="project" value="InterPro"/>
</dbReference>
<feature type="compositionally biased region" description="Low complexity" evidence="6">
    <location>
        <begin position="1"/>
        <end position="15"/>
    </location>
</feature>
<dbReference type="InterPro" id="IPR019791">
    <property type="entry name" value="Haem_peroxidase_animal"/>
</dbReference>
<dbReference type="InterPro" id="IPR034812">
    <property type="entry name" value="Ppo-like_N"/>
</dbReference>
<feature type="compositionally biased region" description="Basic and acidic residues" evidence="6">
    <location>
        <begin position="24"/>
        <end position="37"/>
    </location>
</feature>
<dbReference type="OrthoDB" id="823504at2759"/>
<dbReference type="SUPFAM" id="SSF48264">
    <property type="entry name" value="Cytochrome P450"/>
    <property type="match status" value="1"/>
</dbReference>
<organism evidence="7 8">
    <name type="scientific">Aspergillus avenaceus</name>
    <dbReference type="NCBI Taxonomy" id="36643"/>
    <lineage>
        <taxon>Eukaryota</taxon>
        <taxon>Fungi</taxon>
        <taxon>Dikarya</taxon>
        <taxon>Ascomycota</taxon>
        <taxon>Pezizomycotina</taxon>
        <taxon>Eurotiomycetes</taxon>
        <taxon>Eurotiomycetidae</taxon>
        <taxon>Eurotiales</taxon>
        <taxon>Aspergillaceae</taxon>
        <taxon>Aspergillus</taxon>
        <taxon>Aspergillus subgen. Circumdati</taxon>
    </lineage>
</organism>
<keyword evidence="5" id="KW-0349">Heme</keyword>
<feature type="binding site" description="axial binding residue" evidence="5">
    <location>
        <position position="408"/>
    </location>
    <ligand>
        <name>heme b</name>
        <dbReference type="ChEBI" id="CHEBI:60344"/>
    </ligand>
    <ligandPart>
        <name>Fe</name>
        <dbReference type="ChEBI" id="CHEBI:18248"/>
    </ligandPart>
</feature>
<dbReference type="SUPFAM" id="SSF48113">
    <property type="entry name" value="Heme-dependent peroxidases"/>
    <property type="match status" value="1"/>
</dbReference>
<keyword evidence="8" id="KW-1185">Reference proteome</keyword>
<dbReference type="PROSITE" id="PS50292">
    <property type="entry name" value="PEROXIDASE_3"/>
    <property type="match status" value="1"/>
</dbReference>
<dbReference type="PRINTS" id="PR00457">
    <property type="entry name" value="ANPEROXIDASE"/>
</dbReference>
<dbReference type="GO" id="GO:0006631">
    <property type="term" value="P:fatty acid metabolic process"/>
    <property type="evidence" value="ECO:0007669"/>
    <property type="project" value="UniProtKB-ARBA"/>
</dbReference>
<dbReference type="AlphaFoldDB" id="A0A5N6TG31"/>
<dbReference type="Proteomes" id="UP000325780">
    <property type="component" value="Unassembled WGS sequence"/>
</dbReference>
<dbReference type="EMBL" id="ML742365">
    <property type="protein sequence ID" value="KAE8145267.1"/>
    <property type="molecule type" value="Genomic_DNA"/>
</dbReference>
<dbReference type="Pfam" id="PF03098">
    <property type="entry name" value="An_peroxidase"/>
    <property type="match status" value="2"/>
</dbReference>
<dbReference type="InterPro" id="IPR050783">
    <property type="entry name" value="Oxylipin_biosynth_metab"/>
</dbReference>
<accession>A0A5N6TG31</accession>
<dbReference type="InterPro" id="IPR037120">
    <property type="entry name" value="Haem_peroxidase_sf_animal"/>
</dbReference>
<evidence type="ECO:0000256" key="2">
    <source>
        <dbReference type="ARBA" id="ARBA00022964"/>
    </source>
</evidence>
<dbReference type="PANTHER" id="PTHR11903:SF13">
    <property type="entry name" value="LINOLEATE 10R-LIPOXYGENASE"/>
    <property type="match status" value="1"/>
</dbReference>
<keyword evidence="3" id="KW-0560">Oxidoreductase</keyword>
<evidence type="ECO:0000256" key="4">
    <source>
        <dbReference type="ARBA" id="ARBA00023004"/>
    </source>
</evidence>
<dbReference type="Gene3D" id="1.10.630.10">
    <property type="entry name" value="Cytochrome P450"/>
    <property type="match status" value="1"/>
</dbReference>
<evidence type="ECO:0000256" key="6">
    <source>
        <dbReference type="SAM" id="MobiDB-lite"/>
    </source>
</evidence>
<dbReference type="GO" id="GO:0016705">
    <property type="term" value="F:oxidoreductase activity, acting on paired donors, with incorporation or reduction of molecular oxygen"/>
    <property type="evidence" value="ECO:0007669"/>
    <property type="project" value="InterPro"/>
</dbReference>
<evidence type="ECO:0000256" key="1">
    <source>
        <dbReference type="ARBA" id="ARBA00022723"/>
    </source>
</evidence>
<evidence type="ECO:0000256" key="5">
    <source>
        <dbReference type="PIRSR" id="PIRSR619791-2"/>
    </source>
</evidence>
<dbReference type="GO" id="GO:0006979">
    <property type="term" value="P:response to oxidative stress"/>
    <property type="evidence" value="ECO:0007669"/>
    <property type="project" value="InterPro"/>
</dbReference>
<keyword evidence="1 5" id="KW-0479">Metal-binding</keyword>